<feature type="domain" description="Aconitase A/isopropylmalate dehydratase small subunit swivel" evidence="3">
    <location>
        <begin position="130"/>
        <end position="179"/>
    </location>
</feature>
<name>A0AAV9IHX9_9RHOD</name>
<dbReference type="Gene3D" id="3.20.19.10">
    <property type="entry name" value="Aconitase, domain 4"/>
    <property type="match status" value="1"/>
</dbReference>
<keyword evidence="5" id="KW-1185">Reference proteome</keyword>
<dbReference type="PANTHER" id="PTHR43345:SF2">
    <property type="entry name" value="3-ISOPROPYLMALATE DEHYDRATASE SMALL SUBUNIT 1"/>
    <property type="match status" value="1"/>
</dbReference>
<organism evidence="4 5">
    <name type="scientific">Galdieria yellowstonensis</name>
    <dbReference type="NCBI Taxonomy" id="3028027"/>
    <lineage>
        <taxon>Eukaryota</taxon>
        <taxon>Rhodophyta</taxon>
        <taxon>Bangiophyceae</taxon>
        <taxon>Galdieriales</taxon>
        <taxon>Galdieriaceae</taxon>
        <taxon>Galdieria</taxon>
    </lineage>
</organism>
<proteinExistence type="inferred from homology"/>
<keyword evidence="2" id="KW-0456">Lyase</keyword>
<dbReference type="PANTHER" id="PTHR43345">
    <property type="entry name" value="3-ISOPROPYLMALATE DEHYDRATASE SMALL SUBUNIT 2-RELATED-RELATED"/>
    <property type="match status" value="1"/>
</dbReference>
<sequence>MKASLCFVSLAIPKVRQPKSFSQICRSLCTLSPNKFAARKRSFHRGTILCSTKSMEQVSQVGKKRDGDLIRGKVFVVGDNIDTDQIIPAEFLTLVPSVPEEYEKLGSYALFGLPEKEYPIRFVEKDQLHTNYRIIVAGHNFGCGSSREHAPIALGAAGAVAVVAKSYARIFFRNCSATGELYPWESKEYLVDHFHTGQEAEIDFRRNIIRNLVSNKEFELEPLGDVLPVVDAGGLFEYARKSGMIARSKE</sequence>
<evidence type="ECO:0000256" key="1">
    <source>
        <dbReference type="ARBA" id="ARBA00009869"/>
    </source>
</evidence>
<evidence type="ECO:0000259" key="3">
    <source>
        <dbReference type="Pfam" id="PF00694"/>
    </source>
</evidence>
<dbReference type="InterPro" id="IPR015928">
    <property type="entry name" value="Aconitase/3IPM_dehydase_swvl"/>
</dbReference>
<accession>A0AAV9IHX9</accession>
<dbReference type="InterPro" id="IPR050075">
    <property type="entry name" value="LeuD"/>
</dbReference>
<dbReference type="EMBL" id="JANCYU010000044">
    <property type="protein sequence ID" value="KAK4526816.1"/>
    <property type="molecule type" value="Genomic_DNA"/>
</dbReference>
<dbReference type="NCBIfam" id="TIGR02087">
    <property type="entry name" value="LEUD_arch"/>
    <property type="match status" value="1"/>
</dbReference>
<gene>
    <name evidence="4" type="ORF">GAYE_SCF28MG4733</name>
</gene>
<evidence type="ECO:0000313" key="4">
    <source>
        <dbReference type="EMBL" id="KAK4526816.1"/>
    </source>
</evidence>
<evidence type="ECO:0000313" key="5">
    <source>
        <dbReference type="Proteomes" id="UP001300502"/>
    </source>
</evidence>
<dbReference type="InterPro" id="IPR000573">
    <property type="entry name" value="AconitaseA/IPMdHydase_ssu_swvl"/>
</dbReference>
<dbReference type="AlphaFoldDB" id="A0AAV9IHX9"/>
<dbReference type="Pfam" id="PF00694">
    <property type="entry name" value="Aconitase_C"/>
    <property type="match status" value="1"/>
</dbReference>
<protein>
    <recommendedName>
        <fullName evidence="3">Aconitase A/isopropylmalate dehydratase small subunit swivel domain-containing protein</fullName>
    </recommendedName>
</protein>
<dbReference type="SUPFAM" id="SSF52016">
    <property type="entry name" value="LeuD/IlvD-like"/>
    <property type="match status" value="1"/>
</dbReference>
<comment type="caution">
    <text evidence="4">The sequence shown here is derived from an EMBL/GenBank/DDBJ whole genome shotgun (WGS) entry which is preliminary data.</text>
</comment>
<dbReference type="Proteomes" id="UP001300502">
    <property type="component" value="Unassembled WGS sequence"/>
</dbReference>
<dbReference type="GO" id="GO:0016836">
    <property type="term" value="F:hydro-lyase activity"/>
    <property type="evidence" value="ECO:0007669"/>
    <property type="project" value="InterPro"/>
</dbReference>
<comment type="similarity">
    <text evidence="1">Belongs to the LeuD family. LeuD type 2 subfamily.</text>
</comment>
<reference evidence="4 5" key="1">
    <citation type="submission" date="2022-07" db="EMBL/GenBank/DDBJ databases">
        <title>Genome-wide signatures of adaptation to extreme environments.</title>
        <authorList>
            <person name="Cho C.H."/>
            <person name="Yoon H.S."/>
        </authorList>
    </citation>
    <scope>NUCLEOTIDE SEQUENCE [LARGE SCALE GENOMIC DNA]</scope>
    <source>
        <strain evidence="4 5">108.79 E11</strain>
    </source>
</reference>
<dbReference type="InterPro" id="IPR011827">
    <property type="entry name" value="LeuD_type2/HacB/DmdB"/>
</dbReference>
<evidence type="ECO:0000256" key="2">
    <source>
        <dbReference type="ARBA" id="ARBA00023239"/>
    </source>
</evidence>